<dbReference type="PIRSF" id="PIRSF003097">
    <property type="entry name" value="FtsX"/>
    <property type="match status" value="1"/>
</dbReference>
<organism evidence="16 17">
    <name type="scientific">Kineococcus glutinatus</name>
    <dbReference type="NCBI Taxonomy" id="1070872"/>
    <lineage>
        <taxon>Bacteria</taxon>
        <taxon>Bacillati</taxon>
        <taxon>Actinomycetota</taxon>
        <taxon>Actinomycetes</taxon>
        <taxon>Kineosporiales</taxon>
        <taxon>Kineosporiaceae</taxon>
        <taxon>Kineococcus</taxon>
    </lineage>
</organism>
<keyword evidence="8 13" id="KW-0812">Transmembrane</keyword>
<evidence type="ECO:0000313" key="16">
    <source>
        <dbReference type="EMBL" id="GAA4989428.1"/>
    </source>
</evidence>
<evidence type="ECO:0000256" key="3">
    <source>
        <dbReference type="ARBA" id="ARBA00007379"/>
    </source>
</evidence>
<evidence type="ECO:0000256" key="9">
    <source>
        <dbReference type="ARBA" id="ARBA00022989"/>
    </source>
</evidence>
<evidence type="ECO:0000256" key="5">
    <source>
        <dbReference type="ARBA" id="ARBA00021907"/>
    </source>
</evidence>
<dbReference type="RefSeq" id="WP_345713325.1">
    <property type="nucleotide sequence ID" value="NZ_BAABIL010000480.1"/>
</dbReference>
<evidence type="ECO:0000256" key="2">
    <source>
        <dbReference type="ARBA" id="ARBA00004651"/>
    </source>
</evidence>
<feature type="transmembrane region" description="Helical" evidence="13">
    <location>
        <begin position="177"/>
        <end position="203"/>
    </location>
</feature>
<gene>
    <name evidence="16" type="primary">ftsX</name>
    <name evidence="16" type="ORF">GCM10023225_28470</name>
</gene>
<dbReference type="InterPro" id="IPR003838">
    <property type="entry name" value="ABC3_permease_C"/>
</dbReference>
<evidence type="ECO:0000256" key="10">
    <source>
        <dbReference type="ARBA" id="ARBA00023136"/>
    </source>
</evidence>
<comment type="function">
    <text evidence="1">Part of the ABC transporter FtsEX involved in cellular division.</text>
</comment>
<keyword evidence="17" id="KW-1185">Reference proteome</keyword>
<dbReference type="Pfam" id="PF02687">
    <property type="entry name" value="FtsX"/>
    <property type="match status" value="1"/>
</dbReference>
<dbReference type="InterPro" id="IPR047929">
    <property type="entry name" value="FtsX_actino"/>
</dbReference>
<evidence type="ECO:0000313" key="17">
    <source>
        <dbReference type="Proteomes" id="UP001501195"/>
    </source>
</evidence>
<evidence type="ECO:0000256" key="11">
    <source>
        <dbReference type="ARBA" id="ARBA00023306"/>
    </source>
</evidence>
<dbReference type="InterPro" id="IPR004513">
    <property type="entry name" value="FtsX"/>
</dbReference>
<proteinExistence type="inferred from homology"/>
<feature type="transmembrane region" description="Helical" evidence="13">
    <location>
        <begin position="21"/>
        <end position="41"/>
    </location>
</feature>
<evidence type="ECO:0000256" key="8">
    <source>
        <dbReference type="ARBA" id="ARBA00022692"/>
    </source>
</evidence>
<accession>A0ABP9I5Y7</accession>
<protein>
    <recommendedName>
        <fullName evidence="5 12">Cell division protein FtsX</fullName>
    </recommendedName>
</protein>
<comment type="subunit">
    <text evidence="4">Forms a membrane-associated complex with FtsE.</text>
</comment>
<evidence type="ECO:0000259" key="14">
    <source>
        <dbReference type="Pfam" id="PF02687"/>
    </source>
</evidence>
<dbReference type="NCBIfam" id="NF038346">
    <property type="entry name" value="FtsX_actino"/>
    <property type="match status" value="1"/>
</dbReference>
<feature type="transmembrane region" description="Helical" evidence="13">
    <location>
        <begin position="223"/>
        <end position="252"/>
    </location>
</feature>
<keyword evidence="11 12" id="KW-0131">Cell cycle</keyword>
<keyword evidence="10 12" id="KW-0472">Membrane</keyword>
<comment type="subcellular location">
    <subcellularLocation>
        <location evidence="2">Cell membrane</location>
        <topology evidence="2">Multi-pass membrane protein</topology>
    </subcellularLocation>
</comment>
<comment type="similarity">
    <text evidence="3 12">Belongs to the ABC-4 integral membrane protein family. FtsX subfamily.</text>
</comment>
<feature type="transmembrane region" description="Helical" evidence="13">
    <location>
        <begin position="279"/>
        <end position="298"/>
    </location>
</feature>
<dbReference type="InterPro" id="IPR040690">
    <property type="entry name" value="FtsX_ECD"/>
</dbReference>
<dbReference type="Pfam" id="PF18075">
    <property type="entry name" value="FtsX_ECD"/>
    <property type="match status" value="1"/>
</dbReference>
<evidence type="ECO:0000256" key="13">
    <source>
        <dbReference type="SAM" id="Phobius"/>
    </source>
</evidence>
<dbReference type="PANTHER" id="PTHR47755">
    <property type="entry name" value="CELL DIVISION PROTEIN FTSX"/>
    <property type="match status" value="1"/>
</dbReference>
<evidence type="ECO:0000256" key="7">
    <source>
        <dbReference type="ARBA" id="ARBA00022618"/>
    </source>
</evidence>
<sequence>MRAGFVLNEVRIGLRRNLSMAVSVVLVTMVSLFFFGAGLLVQSQVESLKGYWYDRVQVSVFLCGEVSAVELCPDGEVTQAQRDAIRAELETGALAPDVERVYYESKQEAYERFIEGFSDSAVTDNVTADLLPESFRVDLVDPTQYDRIAVGLAGAAGVEQVRDDHEILDPLFSALDAATYVALVLAALMLVCAVLLVSTTIRLTAFSRRREIGIMRLVGASRLIIQLPFVLEGLITTVLGAALASVALWALVDQGLGRLGGRDQLTVRLIDTGDVLQHLPYLFGLAALLAVLASLVSIRRWLRV</sequence>
<keyword evidence="9 13" id="KW-1133">Transmembrane helix</keyword>
<evidence type="ECO:0000256" key="6">
    <source>
        <dbReference type="ARBA" id="ARBA00022475"/>
    </source>
</evidence>
<keyword evidence="7 12" id="KW-0132">Cell division</keyword>
<evidence type="ECO:0000256" key="4">
    <source>
        <dbReference type="ARBA" id="ARBA00011160"/>
    </source>
</evidence>
<keyword evidence="6 12" id="KW-1003">Cell membrane</keyword>
<evidence type="ECO:0000256" key="12">
    <source>
        <dbReference type="PIRNR" id="PIRNR003097"/>
    </source>
</evidence>
<evidence type="ECO:0000256" key="1">
    <source>
        <dbReference type="ARBA" id="ARBA00003552"/>
    </source>
</evidence>
<dbReference type="EMBL" id="BAABIL010000480">
    <property type="protein sequence ID" value="GAA4989428.1"/>
    <property type="molecule type" value="Genomic_DNA"/>
</dbReference>
<evidence type="ECO:0000259" key="15">
    <source>
        <dbReference type="Pfam" id="PF18075"/>
    </source>
</evidence>
<comment type="caution">
    <text evidence="16">The sequence shown here is derived from an EMBL/GenBank/DDBJ whole genome shotgun (WGS) entry which is preliminary data.</text>
</comment>
<dbReference type="Proteomes" id="UP001501195">
    <property type="component" value="Unassembled WGS sequence"/>
</dbReference>
<dbReference type="PANTHER" id="PTHR47755:SF1">
    <property type="entry name" value="CELL DIVISION PROTEIN FTSX"/>
    <property type="match status" value="1"/>
</dbReference>
<feature type="domain" description="FtsX extracellular" evidence="15">
    <location>
        <begin position="56"/>
        <end position="161"/>
    </location>
</feature>
<name>A0ABP9I5Y7_9ACTN</name>
<feature type="domain" description="ABC3 transporter permease C-terminal" evidence="14">
    <location>
        <begin position="184"/>
        <end position="302"/>
    </location>
</feature>
<dbReference type="Gene3D" id="3.30.70.3040">
    <property type="match status" value="1"/>
</dbReference>
<reference evidence="17" key="1">
    <citation type="journal article" date="2019" name="Int. J. Syst. Evol. Microbiol.">
        <title>The Global Catalogue of Microorganisms (GCM) 10K type strain sequencing project: providing services to taxonomists for standard genome sequencing and annotation.</title>
        <authorList>
            <consortium name="The Broad Institute Genomics Platform"/>
            <consortium name="The Broad Institute Genome Sequencing Center for Infectious Disease"/>
            <person name="Wu L."/>
            <person name="Ma J."/>
        </authorList>
    </citation>
    <scope>NUCLEOTIDE SEQUENCE [LARGE SCALE GENOMIC DNA]</scope>
    <source>
        <strain evidence="17">JCM 18126</strain>
    </source>
</reference>